<name>A0ABR3GRP8_9PEZI</name>
<sequence length="230" mass="24703">MVSHRIPIDVASATPPSAPTPIPTPAPTPAPTPTQVAIPPAPPPTQIAILPAPEPSQIAIPPAPTPSQIAILPVPKPSQIAIPPAPAPTKKMACLLPLVSAPRRPLPPPREKIHRPPFSPIVTPDLKVVFSFSRSATASIREVVSMREIVEDGCVPSWAKLVQILSTNVGDVALFNAQTDMMLFNQHICVQNQRQFSAALQWMSNLKERNLHVTIHEASAENMAVLWPKA</sequence>
<evidence type="ECO:0000313" key="3">
    <source>
        <dbReference type="Proteomes" id="UP001447188"/>
    </source>
</evidence>
<gene>
    <name evidence="2" type="ORF">Q9L58_002555</name>
</gene>
<keyword evidence="3" id="KW-1185">Reference proteome</keyword>
<dbReference type="EMBL" id="JBBBZM010000022">
    <property type="protein sequence ID" value="KAL0638412.1"/>
    <property type="molecule type" value="Genomic_DNA"/>
</dbReference>
<organism evidence="2 3">
    <name type="scientific">Discina gigas</name>
    <dbReference type="NCBI Taxonomy" id="1032678"/>
    <lineage>
        <taxon>Eukaryota</taxon>
        <taxon>Fungi</taxon>
        <taxon>Dikarya</taxon>
        <taxon>Ascomycota</taxon>
        <taxon>Pezizomycotina</taxon>
        <taxon>Pezizomycetes</taxon>
        <taxon>Pezizales</taxon>
        <taxon>Discinaceae</taxon>
        <taxon>Discina</taxon>
    </lineage>
</organism>
<proteinExistence type="predicted"/>
<feature type="compositionally biased region" description="Pro residues" evidence="1">
    <location>
        <begin position="16"/>
        <end position="32"/>
    </location>
</feature>
<reference evidence="2 3" key="1">
    <citation type="submission" date="2024-02" db="EMBL/GenBank/DDBJ databases">
        <title>Discinaceae phylogenomics.</title>
        <authorList>
            <person name="Dirks A.C."/>
            <person name="James T.Y."/>
        </authorList>
    </citation>
    <scope>NUCLEOTIDE SEQUENCE [LARGE SCALE GENOMIC DNA]</scope>
    <source>
        <strain evidence="2 3">ACD0624</strain>
    </source>
</reference>
<evidence type="ECO:0000313" key="2">
    <source>
        <dbReference type="EMBL" id="KAL0638412.1"/>
    </source>
</evidence>
<dbReference type="PRINTS" id="PR01217">
    <property type="entry name" value="PRICHEXTENSN"/>
</dbReference>
<accession>A0ABR3GRP8</accession>
<feature type="region of interest" description="Disordered" evidence="1">
    <location>
        <begin position="1"/>
        <end position="49"/>
    </location>
</feature>
<comment type="caution">
    <text evidence="2">The sequence shown here is derived from an EMBL/GenBank/DDBJ whole genome shotgun (WGS) entry which is preliminary data.</text>
</comment>
<evidence type="ECO:0000256" key="1">
    <source>
        <dbReference type="SAM" id="MobiDB-lite"/>
    </source>
</evidence>
<dbReference type="Proteomes" id="UP001447188">
    <property type="component" value="Unassembled WGS sequence"/>
</dbReference>
<protein>
    <submittedName>
        <fullName evidence="2">Uncharacterized protein</fullName>
    </submittedName>
</protein>